<dbReference type="EMBL" id="KQ435794">
    <property type="protein sequence ID" value="KOX73825.1"/>
    <property type="molecule type" value="Genomic_DNA"/>
</dbReference>
<feature type="region of interest" description="Disordered" evidence="1">
    <location>
        <begin position="80"/>
        <end position="101"/>
    </location>
</feature>
<feature type="region of interest" description="Disordered" evidence="1">
    <location>
        <begin position="35"/>
        <end position="63"/>
    </location>
</feature>
<reference evidence="2 3" key="1">
    <citation type="submission" date="2015-07" db="EMBL/GenBank/DDBJ databases">
        <title>The genome of Melipona quadrifasciata.</title>
        <authorList>
            <person name="Pan H."/>
            <person name="Kapheim K."/>
        </authorList>
    </citation>
    <scope>NUCLEOTIDE SEQUENCE [LARGE SCALE GENOMIC DNA]</scope>
    <source>
        <strain evidence="2">0111107301</strain>
        <tissue evidence="2">Whole body</tissue>
    </source>
</reference>
<dbReference type="OrthoDB" id="10632255at2759"/>
<feature type="region of interest" description="Disordered" evidence="1">
    <location>
        <begin position="238"/>
        <end position="263"/>
    </location>
</feature>
<accession>A0A0M8ZYQ6</accession>
<proteinExistence type="predicted"/>
<evidence type="ECO:0000313" key="3">
    <source>
        <dbReference type="Proteomes" id="UP000053105"/>
    </source>
</evidence>
<gene>
    <name evidence="2" type="ORF">WN51_13903</name>
</gene>
<keyword evidence="3" id="KW-1185">Reference proteome</keyword>
<evidence type="ECO:0000256" key="1">
    <source>
        <dbReference type="SAM" id="MobiDB-lite"/>
    </source>
</evidence>
<organism evidence="2 3">
    <name type="scientific">Melipona quadrifasciata</name>
    <dbReference type="NCBI Taxonomy" id="166423"/>
    <lineage>
        <taxon>Eukaryota</taxon>
        <taxon>Metazoa</taxon>
        <taxon>Ecdysozoa</taxon>
        <taxon>Arthropoda</taxon>
        <taxon>Hexapoda</taxon>
        <taxon>Insecta</taxon>
        <taxon>Pterygota</taxon>
        <taxon>Neoptera</taxon>
        <taxon>Endopterygota</taxon>
        <taxon>Hymenoptera</taxon>
        <taxon>Apocrita</taxon>
        <taxon>Aculeata</taxon>
        <taxon>Apoidea</taxon>
        <taxon>Anthophila</taxon>
        <taxon>Apidae</taxon>
        <taxon>Melipona</taxon>
    </lineage>
</organism>
<feature type="compositionally biased region" description="Basic and acidic residues" evidence="1">
    <location>
        <begin position="42"/>
        <end position="55"/>
    </location>
</feature>
<sequence length="493" mass="54763">MQAHWRQTIFHPDITSIAIEIQGEYERIDVDLGMKRRGGTKGTEKGRDEGGKKSNGESMKTKSNHNDASFIVRAFNETGQERERMDGRGWREKENEKNRAAEKEGGIFDKVRERRKQPRVDGGFIAMRPRCGHDAVAVISGCIPAGIPLRISSFAIGSTGTGYVTGMLEYPAGRVAAEHVRPPPRRPGTLSAETKRRRRGDVRDVIAVQVPIISSWHVVSGRYTLERGTSGLAIGSPLVPWRPRVQPTANPSPPTQRKRNATPTRGLLHALLRRSRDPNQPIANFRCISVAPEVVHCTSSDKKKKKEKRSHDKSHKILSFLGFVGLPSPRRESIENTSPSFQEHLHPRLAKTRKEDFKADYWRPLKTTSPNIDQPEGDLVSRVQGWASCVRLGSEIRSKRGRSDLGLARGCGRAAEARARASESLMVQVEAANPPPAKARFPHEESGNGQQRLATGHIGKLGVRSWSEPLARPNASNEVIFFHPAWPRSTSHA</sequence>
<evidence type="ECO:0000313" key="2">
    <source>
        <dbReference type="EMBL" id="KOX73825.1"/>
    </source>
</evidence>
<name>A0A0M8ZYQ6_9HYME</name>
<protein>
    <submittedName>
        <fullName evidence="2">Uncharacterized protein</fullName>
    </submittedName>
</protein>
<dbReference type="Proteomes" id="UP000053105">
    <property type="component" value="Unassembled WGS sequence"/>
</dbReference>
<dbReference type="AlphaFoldDB" id="A0A0M8ZYQ6"/>